<evidence type="ECO:0000313" key="1">
    <source>
        <dbReference type="EMBL" id="VVO97664.1"/>
    </source>
</evidence>
<proteinExistence type="predicted"/>
<evidence type="ECO:0000313" key="2">
    <source>
        <dbReference type="Proteomes" id="UP000385207"/>
    </source>
</evidence>
<dbReference type="Proteomes" id="UP000385207">
    <property type="component" value="Unassembled WGS sequence"/>
</dbReference>
<sequence length="239" mass="26155">MNVENKNLLVVVAHPGDFVWRSAGAIAAHLAAGWNVEVVCCSLGSKGEAGALWKQPGATLESVAAIRLEEAHRAADVLGVQLHMLGLADYPLVLETKDTLALAQRMRSFRPAIVLTHPPVDPGNADHVNVSACVMQARVLATAPGYGADTITPPNVYYFEPHQPEQSDFKADLFLDITPVWSIKRRTFEAIASQKGVWDYYERVALQRGAQAGRRSTRPIQYAEAYSRAFPSVTELFSE</sequence>
<name>A0A5E6TGL4_PSEFL</name>
<dbReference type="GO" id="GO:0016811">
    <property type="term" value="F:hydrolase activity, acting on carbon-nitrogen (but not peptide) bonds, in linear amides"/>
    <property type="evidence" value="ECO:0007669"/>
    <property type="project" value="TreeGrafter"/>
</dbReference>
<dbReference type="InterPro" id="IPR003737">
    <property type="entry name" value="GlcNAc_PI_deacetylase-related"/>
</dbReference>
<dbReference type="InterPro" id="IPR024078">
    <property type="entry name" value="LmbE-like_dom_sf"/>
</dbReference>
<protein>
    <submittedName>
        <fullName evidence="1">4-oxalmesaconate hydratase</fullName>
        <ecNumber evidence="1">4.2.1.83</ecNumber>
    </submittedName>
</protein>
<dbReference type="PANTHER" id="PTHR12993:SF29">
    <property type="entry name" value="BLR3841 PROTEIN"/>
    <property type="match status" value="1"/>
</dbReference>
<dbReference type="OrthoDB" id="7253851at2"/>
<organism evidence="1 2">
    <name type="scientific">Pseudomonas fluorescens</name>
    <dbReference type="NCBI Taxonomy" id="294"/>
    <lineage>
        <taxon>Bacteria</taxon>
        <taxon>Pseudomonadati</taxon>
        <taxon>Pseudomonadota</taxon>
        <taxon>Gammaproteobacteria</taxon>
        <taxon>Pseudomonadales</taxon>
        <taxon>Pseudomonadaceae</taxon>
        <taxon>Pseudomonas</taxon>
    </lineage>
</organism>
<dbReference type="AlphaFoldDB" id="A0A5E6TGL4"/>
<dbReference type="Pfam" id="PF02585">
    <property type="entry name" value="PIG-L"/>
    <property type="match status" value="1"/>
</dbReference>
<accession>A0A5E6TGL4</accession>
<dbReference type="Gene3D" id="3.40.50.10320">
    <property type="entry name" value="LmbE-like"/>
    <property type="match status" value="1"/>
</dbReference>
<gene>
    <name evidence="1" type="primary">galB</name>
    <name evidence="1" type="ORF">PS862_02675</name>
</gene>
<dbReference type="PANTHER" id="PTHR12993">
    <property type="entry name" value="N-ACETYLGLUCOSAMINYL-PHOSPHATIDYLINOSITOL DE-N-ACETYLASE-RELATED"/>
    <property type="match status" value="1"/>
</dbReference>
<dbReference type="EMBL" id="CABVII010000010">
    <property type="protein sequence ID" value="VVO97664.1"/>
    <property type="molecule type" value="Genomic_DNA"/>
</dbReference>
<dbReference type="RefSeq" id="WP_150746146.1">
    <property type="nucleotide sequence ID" value="NZ_CABVHE010000025.1"/>
</dbReference>
<dbReference type="SUPFAM" id="SSF102588">
    <property type="entry name" value="LmbE-like"/>
    <property type="match status" value="1"/>
</dbReference>
<dbReference type="EC" id="4.2.1.83" evidence="1"/>
<keyword evidence="1" id="KW-0456">Lyase</keyword>
<dbReference type="GO" id="GO:0047584">
    <property type="term" value="F:4-oxalmesaconate hydratase activity"/>
    <property type="evidence" value="ECO:0007669"/>
    <property type="project" value="UniProtKB-EC"/>
</dbReference>
<reference evidence="1 2" key="1">
    <citation type="submission" date="2019-09" db="EMBL/GenBank/DDBJ databases">
        <authorList>
            <person name="Chandra G."/>
            <person name="Truman W A."/>
        </authorList>
    </citation>
    <scope>NUCLEOTIDE SEQUENCE [LARGE SCALE GENOMIC DNA]</scope>
    <source>
        <strain evidence="1">PS862</strain>
    </source>
</reference>